<evidence type="ECO:0000313" key="7">
    <source>
        <dbReference type="Proteomes" id="UP000034108"/>
    </source>
</evidence>
<name>A0A0G0YC97_9BACT</name>
<comment type="caution">
    <text evidence="6">The sequence shown here is derived from an EMBL/GenBank/DDBJ whole genome shotgun (WGS) entry which is preliminary data.</text>
</comment>
<comment type="subcellular location">
    <subcellularLocation>
        <location evidence="1">Secreted</location>
    </subcellularLocation>
</comment>
<organism evidence="6 7">
    <name type="scientific">Candidatus Magasanikbacteria bacterium GW2011_GWC2_41_17</name>
    <dbReference type="NCBI Taxonomy" id="1619048"/>
    <lineage>
        <taxon>Bacteria</taxon>
        <taxon>Candidatus Magasanikiibacteriota</taxon>
    </lineage>
</organism>
<proteinExistence type="predicted"/>
<keyword evidence="5" id="KW-0472">Membrane</keyword>
<dbReference type="InterPro" id="IPR059100">
    <property type="entry name" value="TSP3_bac"/>
</dbReference>
<dbReference type="PATRIC" id="fig|1619048.3.peg.586"/>
<evidence type="ECO:0000256" key="2">
    <source>
        <dbReference type="ARBA" id="ARBA00022525"/>
    </source>
</evidence>
<keyword evidence="5" id="KW-0812">Transmembrane</keyword>
<evidence type="ECO:0000256" key="4">
    <source>
        <dbReference type="ARBA" id="ARBA00022837"/>
    </source>
</evidence>
<dbReference type="EMBL" id="LCAV01000021">
    <property type="protein sequence ID" value="KKR97957.1"/>
    <property type="molecule type" value="Genomic_DNA"/>
</dbReference>
<protein>
    <submittedName>
        <fullName evidence="6">Thrombospondin type 3 repeat superfamily protein</fullName>
    </submittedName>
</protein>
<evidence type="ECO:0000313" key="6">
    <source>
        <dbReference type="EMBL" id="KKR97957.1"/>
    </source>
</evidence>
<keyword evidence="3" id="KW-0732">Signal</keyword>
<keyword evidence="4" id="KW-0106">Calcium</keyword>
<gene>
    <name evidence="6" type="ORF">UU49_C0021G0020</name>
</gene>
<dbReference type="PROSITE" id="PS00018">
    <property type="entry name" value="EF_HAND_1"/>
    <property type="match status" value="1"/>
</dbReference>
<dbReference type="STRING" id="1619048.UU49_C0021G0020"/>
<dbReference type="InterPro" id="IPR018247">
    <property type="entry name" value="EF_Hand_1_Ca_BS"/>
</dbReference>
<dbReference type="AlphaFoldDB" id="A0A0G0YC97"/>
<evidence type="ECO:0000256" key="5">
    <source>
        <dbReference type="SAM" id="Phobius"/>
    </source>
</evidence>
<keyword evidence="5" id="KW-1133">Transmembrane helix</keyword>
<keyword evidence="2" id="KW-0964">Secreted</keyword>
<dbReference type="CDD" id="cd12087">
    <property type="entry name" value="TM_EGFR-like"/>
    <property type="match status" value="1"/>
</dbReference>
<dbReference type="Pfam" id="PF18884">
    <property type="entry name" value="TSP3_bac"/>
    <property type="match status" value="1"/>
</dbReference>
<evidence type="ECO:0000256" key="3">
    <source>
        <dbReference type="ARBA" id="ARBA00022729"/>
    </source>
</evidence>
<evidence type="ECO:0000256" key="1">
    <source>
        <dbReference type="ARBA" id="ARBA00004613"/>
    </source>
</evidence>
<dbReference type="Proteomes" id="UP000034108">
    <property type="component" value="Unassembled WGS sequence"/>
</dbReference>
<sequence>MADNETEIHIIPDEFYGGVKRPAPSMAQTNSFGASVAVSPTKPVPARTLPGMPQPAFFKTPKFIVIAGIVVFVIIISGVAYYYIRQANIARQQFAPKPTPLVQPAPTPPAPVEVATSTEEVAPPVATSTPIQPPFSIIFPFKNYTKTIDTDNDGLTDEEEKIYGTDPALPDTDSDGFLDTLEIQNLYNPIGFKPVRLFDSGKVKIYQNLVFTYSIFYPGDWAAQSLDPNNKDVMFTAASGEFAEVLVEDNPLKMTAEAWYLGQSPGVDASQLEHFTTKDKLEGVKSPDGLVAYISFEDKIFAINYNIGLKTEVNFLGTFEMMINSFRPQGGFADLPFGGVAATSTATSTAL</sequence>
<feature type="transmembrane region" description="Helical" evidence="5">
    <location>
        <begin position="63"/>
        <end position="84"/>
    </location>
</feature>
<accession>A0A0G0YC97</accession>
<reference evidence="6 7" key="1">
    <citation type="journal article" date="2015" name="Nature">
        <title>rRNA introns, odd ribosomes, and small enigmatic genomes across a large radiation of phyla.</title>
        <authorList>
            <person name="Brown C.T."/>
            <person name="Hug L.A."/>
            <person name="Thomas B.C."/>
            <person name="Sharon I."/>
            <person name="Castelle C.J."/>
            <person name="Singh A."/>
            <person name="Wilkins M.J."/>
            <person name="Williams K.H."/>
            <person name="Banfield J.F."/>
        </authorList>
    </citation>
    <scope>NUCLEOTIDE SEQUENCE [LARGE SCALE GENOMIC DNA]</scope>
</reference>